<dbReference type="OrthoDB" id="6755010at2759"/>
<evidence type="ECO:0000313" key="18">
    <source>
        <dbReference type="EMBL" id="KNC54797.1"/>
    </source>
</evidence>
<evidence type="ECO:0000256" key="1">
    <source>
        <dbReference type="ARBA" id="ARBA00004123"/>
    </source>
</evidence>
<name>A0A0L0DRB9_THETB</name>
<evidence type="ECO:0000256" key="2">
    <source>
        <dbReference type="ARBA" id="ARBA00005755"/>
    </source>
</evidence>
<dbReference type="GO" id="GO:0008270">
    <property type="term" value="F:zinc ion binding"/>
    <property type="evidence" value="ECO:0007669"/>
    <property type="project" value="UniProtKB-KW"/>
</dbReference>
<dbReference type="InterPro" id="IPR006172">
    <property type="entry name" value="DNA-dir_DNA_pol_B"/>
</dbReference>
<keyword evidence="3 12" id="KW-0808">Transferase</keyword>
<feature type="compositionally biased region" description="Acidic residues" evidence="13">
    <location>
        <begin position="259"/>
        <end position="276"/>
    </location>
</feature>
<feature type="compositionally biased region" description="Polar residues" evidence="13">
    <location>
        <begin position="9"/>
        <end position="21"/>
    </location>
</feature>
<dbReference type="eggNOG" id="KOG0970">
    <property type="taxonomic scope" value="Eukaryota"/>
</dbReference>
<dbReference type="FunFam" id="1.10.287.690:FF:000003">
    <property type="entry name" value="DNA polymerase"/>
    <property type="match status" value="1"/>
</dbReference>
<evidence type="ECO:0000256" key="8">
    <source>
        <dbReference type="ARBA" id="ARBA00022833"/>
    </source>
</evidence>
<proteinExistence type="inferred from homology"/>
<dbReference type="InterPro" id="IPR024647">
    <property type="entry name" value="DNA_pol_a_cat_su_N"/>
</dbReference>
<feature type="compositionally biased region" description="Basic residues" evidence="13">
    <location>
        <begin position="344"/>
        <end position="354"/>
    </location>
</feature>
<comment type="similarity">
    <text evidence="2 12">Belongs to the DNA polymerase type-B family.</text>
</comment>
<dbReference type="EC" id="2.7.7.7" evidence="12"/>
<dbReference type="SUPFAM" id="SSF53098">
    <property type="entry name" value="Ribonuclease H-like"/>
    <property type="match status" value="1"/>
</dbReference>
<dbReference type="FunFam" id="3.30.70.2820:FF:000001">
    <property type="entry name" value="DNA polymerase"/>
    <property type="match status" value="1"/>
</dbReference>
<dbReference type="Gene3D" id="1.10.132.60">
    <property type="entry name" value="DNA polymerase family B, C-terminal domain"/>
    <property type="match status" value="1"/>
</dbReference>
<dbReference type="RefSeq" id="XP_013761697.1">
    <property type="nucleotide sequence ID" value="XM_013906243.1"/>
</dbReference>
<dbReference type="InterPro" id="IPR043502">
    <property type="entry name" value="DNA/RNA_pol_sf"/>
</dbReference>
<dbReference type="CDD" id="cd05532">
    <property type="entry name" value="POLBc_alpha"/>
    <property type="match status" value="1"/>
</dbReference>
<evidence type="ECO:0000313" key="19">
    <source>
        <dbReference type="Proteomes" id="UP000054408"/>
    </source>
</evidence>
<dbReference type="InterPro" id="IPR012337">
    <property type="entry name" value="RNaseH-like_sf"/>
</dbReference>
<evidence type="ECO:0000259" key="15">
    <source>
        <dbReference type="Pfam" id="PF03104"/>
    </source>
</evidence>
<dbReference type="PROSITE" id="PS00116">
    <property type="entry name" value="DNA_POLYMERASE_B"/>
    <property type="match status" value="1"/>
</dbReference>
<dbReference type="InterPro" id="IPR006133">
    <property type="entry name" value="DNA-dir_DNA_pol_B_exonuc"/>
</dbReference>
<dbReference type="Pfam" id="PF03104">
    <property type="entry name" value="DNA_pol_B_exo1"/>
    <property type="match status" value="1"/>
</dbReference>
<dbReference type="SMART" id="SM00486">
    <property type="entry name" value="POLBc"/>
    <property type="match status" value="1"/>
</dbReference>
<dbReference type="GO" id="GO:0000166">
    <property type="term" value="F:nucleotide binding"/>
    <property type="evidence" value="ECO:0007669"/>
    <property type="project" value="InterPro"/>
</dbReference>
<evidence type="ECO:0000256" key="10">
    <source>
        <dbReference type="ARBA" id="ARBA00023125"/>
    </source>
</evidence>
<dbReference type="InterPro" id="IPR023211">
    <property type="entry name" value="DNA_pol_palm_dom_sf"/>
</dbReference>
<dbReference type="Gene3D" id="2.40.50.730">
    <property type="match status" value="1"/>
</dbReference>
<dbReference type="InterPro" id="IPR045846">
    <property type="entry name" value="POLBc_alpha"/>
</dbReference>
<dbReference type="InterPro" id="IPR038256">
    <property type="entry name" value="Pol_alpha_znc_sf"/>
</dbReference>
<dbReference type="Gene3D" id="3.30.420.10">
    <property type="entry name" value="Ribonuclease H-like superfamily/Ribonuclease H"/>
    <property type="match status" value="1"/>
</dbReference>
<dbReference type="InterPro" id="IPR006134">
    <property type="entry name" value="DNA-dir_DNA_pol_B_multi_dom"/>
</dbReference>
<evidence type="ECO:0000259" key="17">
    <source>
        <dbReference type="Pfam" id="PF12254"/>
    </source>
</evidence>
<feature type="domain" description="DNA polymerase alpha catalytic subunit N-terminal" evidence="17">
    <location>
        <begin position="24"/>
        <end position="90"/>
    </location>
</feature>
<keyword evidence="7" id="KW-0863">Zinc-finger</keyword>
<dbReference type="GO" id="GO:0003697">
    <property type="term" value="F:single-stranded DNA binding"/>
    <property type="evidence" value="ECO:0007669"/>
    <property type="project" value="TreeGrafter"/>
</dbReference>
<dbReference type="GO" id="GO:0006272">
    <property type="term" value="P:leading strand elongation"/>
    <property type="evidence" value="ECO:0007669"/>
    <property type="project" value="TreeGrafter"/>
</dbReference>
<keyword evidence="8" id="KW-0862">Zinc</keyword>
<keyword evidence="9 12" id="KW-0239">DNA-directed DNA polymerase</keyword>
<dbReference type="STRING" id="461836.A0A0L0DRB9"/>
<dbReference type="CDD" id="cd05776">
    <property type="entry name" value="DNA_polB_alpha_exo"/>
    <property type="match status" value="1"/>
</dbReference>
<dbReference type="GO" id="GO:1902975">
    <property type="term" value="P:mitotic DNA replication initiation"/>
    <property type="evidence" value="ECO:0007669"/>
    <property type="project" value="InterPro"/>
</dbReference>
<accession>A0A0L0DRB9</accession>
<sequence>MSSRRTRRTNAGQRSGASKRQQALERMAALKAGTSSIAGAYELEEEEDVYEQVDEATYNAIVAARQADDEFIEDDLGDGGYRESGLEVFDVMEEEVQGEAPLRRARKDAAPKSGLERAMETSARRREAAPKRRIAKAFLTAQKSAAARAGTRKTTVTTTAEDDDEFEAMLNSLGGTGAGAAATGRLGAAASAAPMVDPLLASRVDTAAALGSVSKLGSTRFAADPLTASRLTAASGYGYGDVDYDAVLPPVSKSRPPVVDDDGGFADDDGTADMELEAPSTPPRASQDEPLTEAAANTPERSPKKRRTATATDTANAVSPEPIDAGEVLPVAPERSSNVAVRSSKPKLKKRRKRAPEPNAAALGSEDPLAGNAAGPQYVGQSLAGSGGNDWWSVCSRDDERAPATGQEPVPGAAAPMAIGASANAVPRRPDGTVLFYYLDAFEEKYKRPGTVYLVGKVAAPGSNKYASVCVTVPGIQRRLYVLPRAKKLSPAGIPTDEDVTIADVYSEIHAMLKARGVSSFASKPSEMKYAFEEPDIPAEATYLEVMYSAALANLDDVAMTGGATFSRIFGTSTSAMEAFIMRKRLMGPSWLLLSADAVDSGARVSWCKHEVTVAGPSLVSIPGNDIALPPALPPLKVMSISLKTILNPNAHANEILMASCIVHQGVNMESATPNPEAGMNHFSAVRPLSGNAIMTPASGVARFTDFVRAKAPQVEVCSSERALLNYLLAKIHVIDPDVLVGHNIVGFDIDVLLHRFKACNISAWSKIGRFRRKHMPKLQAGPGGAGNSSSSERAAAAGRLLCDTWLGSKDLVREANYTLAHLSNKMLGITRTPIDMSTLPSYYATNETLLDLIRHTENDAYLAVKLMFHLMMIPLTKQLTALAGNLWSQTLNGGRSLRNEYLLCHEFHNLGYVLPDKFWATAGSGARGSGSGGASRKKGPRRKKAAYAGGLVLEPKRGFYDKFILLLDFNSLYPSIIQEYNLCFTTVERVKLTAVDAAIAENLIAGAGDGTEADDMALAESLEASSADGLGASGARVPDSSVSEGVLPRLIKTLVERRSQVKALLKSATDPLLRTQYDIRQKALKLTANSMYGCLGFTFSRFYCKPVASLITSLGREILQNTVDIAESQLNLEVVYGDTDSIMVNTGSTNLDDVRAIGKQVMHEVNKRYKLLELDIDGIFQSLLLLKKKKYAALMLVERDGVLTTVKESKGLDLVRRDWCELSKDAGNFVLDRILSGSARDELVDTIHEFLRNLSEEVRAGQIPLGKFIITKGLTKDPMDYADSKSQPHVQVALRMRQQNKPARRGDYIQYVIVKGASKSVAERAFSPDEVLRANGELELDVEWYLAQQVHPPVSRLCEPIEGTDPGQIADCLGLDSSRFNRVFYSEGADDLFQAAAAASDAVKYKDCQRLLVPCRTCKASHPFTGPFAVNDGIITSGLRCPGTLPADDASAGATRPCTGVFDRAAIDNAITRQLRTLLKSYYAAWYVCDDESCSNRTRQVSLRGHGLQCLVPICTGTMHPEVPSKTVYLQLLYLQSLFDVDHALDQFGDDDEDKALARRVLSPEETDLLASVLTKVQGELGKCAYYFVDGKAIFSICA</sequence>
<evidence type="ECO:0000256" key="13">
    <source>
        <dbReference type="SAM" id="MobiDB-lite"/>
    </source>
</evidence>
<dbReference type="GO" id="GO:0003682">
    <property type="term" value="F:chromatin binding"/>
    <property type="evidence" value="ECO:0007669"/>
    <property type="project" value="TreeGrafter"/>
</dbReference>
<dbReference type="Pfam" id="PF08996">
    <property type="entry name" value="zf-DNA_Pol"/>
    <property type="match status" value="1"/>
</dbReference>
<dbReference type="Gene3D" id="6.10.10.100">
    <property type="match status" value="1"/>
</dbReference>
<evidence type="ECO:0000256" key="5">
    <source>
        <dbReference type="ARBA" id="ARBA00022705"/>
    </source>
</evidence>
<evidence type="ECO:0000256" key="7">
    <source>
        <dbReference type="ARBA" id="ARBA00022771"/>
    </source>
</evidence>
<dbReference type="GO" id="GO:0005658">
    <property type="term" value="C:alpha DNA polymerase:primase complex"/>
    <property type="evidence" value="ECO:0007669"/>
    <property type="project" value="TreeGrafter"/>
</dbReference>
<keyword evidence="4 12" id="KW-0548">Nucleotidyltransferase</keyword>
<dbReference type="PRINTS" id="PR00106">
    <property type="entry name" value="DNAPOLB"/>
</dbReference>
<evidence type="ECO:0000256" key="11">
    <source>
        <dbReference type="ARBA" id="ARBA00023242"/>
    </source>
</evidence>
<feature type="region of interest" description="Disordered" evidence="13">
    <location>
        <begin position="97"/>
        <end position="127"/>
    </location>
</feature>
<dbReference type="EMBL" id="GL349438">
    <property type="protein sequence ID" value="KNC54797.1"/>
    <property type="molecule type" value="Genomic_DNA"/>
</dbReference>
<keyword evidence="19" id="KW-1185">Reference proteome</keyword>
<feature type="domain" description="DNA-directed DNA polymerase family B multifunctional" evidence="14">
    <location>
        <begin position="887"/>
        <end position="1362"/>
    </location>
</feature>
<dbReference type="NCBIfam" id="TIGR00592">
    <property type="entry name" value="pol2"/>
    <property type="match status" value="1"/>
</dbReference>
<feature type="domain" description="DNA-directed DNA polymerase family B exonuclease" evidence="15">
    <location>
        <begin position="568"/>
        <end position="820"/>
    </location>
</feature>
<keyword evidence="6" id="KW-0479">Metal-binding</keyword>
<dbReference type="Pfam" id="PF00136">
    <property type="entry name" value="DNA_pol_B"/>
    <property type="match status" value="1"/>
</dbReference>
<dbReference type="GeneID" id="25561393"/>
<evidence type="ECO:0000256" key="12">
    <source>
        <dbReference type="RuleBase" id="RU000442"/>
    </source>
</evidence>
<evidence type="ECO:0000256" key="4">
    <source>
        <dbReference type="ARBA" id="ARBA00022695"/>
    </source>
</evidence>
<dbReference type="InterPro" id="IPR017964">
    <property type="entry name" value="DNA-dir_DNA_pol_B_CS"/>
</dbReference>
<dbReference type="InterPro" id="IPR042087">
    <property type="entry name" value="DNA_pol_B_thumb"/>
</dbReference>
<evidence type="ECO:0000256" key="3">
    <source>
        <dbReference type="ARBA" id="ARBA00022679"/>
    </source>
</evidence>
<organism evidence="18 19">
    <name type="scientific">Thecamonas trahens ATCC 50062</name>
    <dbReference type="NCBI Taxonomy" id="461836"/>
    <lineage>
        <taxon>Eukaryota</taxon>
        <taxon>Apusozoa</taxon>
        <taxon>Apusomonadida</taxon>
        <taxon>Apusomonadidae</taxon>
        <taxon>Thecamonas</taxon>
    </lineage>
</organism>
<dbReference type="OMA" id="MTKMNVG"/>
<dbReference type="Gene3D" id="3.30.70.2820">
    <property type="match status" value="1"/>
</dbReference>
<evidence type="ECO:0000259" key="14">
    <source>
        <dbReference type="Pfam" id="PF00136"/>
    </source>
</evidence>
<keyword evidence="5 12" id="KW-0235">DNA replication</keyword>
<protein>
    <recommendedName>
        <fullName evidence="12">DNA polymerase</fullName>
        <ecNumber evidence="12">2.7.7.7</ecNumber>
    </recommendedName>
</protein>
<dbReference type="FunFam" id="1.10.132.60:FF:000004">
    <property type="entry name" value="DNA polymerase"/>
    <property type="match status" value="1"/>
</dbReference>
<dbReference type="Pfam" id="PF12254">
    <property type="entry name" value="DNA_pol_alpha_N"/>
    <property type="match status" value="1"/>
</dbReference>
<dbReference type="GO" id="GO:0006273">
    <property type="term" value="P:lagging strand elongation"/>
    <property type="evidence" value="ECO:0007669"/>
    <property type="project" value="TreeGrafter"/>
</dbReference>
<dbReference type="GO" id="GO:0003688">
    <property type="term" value="F:DNA replication origin binding"/>
    <property type="evidence" value="ECO:0007669"/>
    <property type="project" value="TreeGrafter"/>
</dbReference>
<dbReference type="PANTHER" id="PTHR45861">
    <property type="entry name" value="DNA POLYMERASE ALPHA CATALYTIC SUBUNIT"/>
    <property type="match status" value="1"/>
</dbReference>
<dbReference type="Gene3D" id="1.10.3200.20">
    <property type="entry name" value="DNA Polymerase alpha, zinc finger"/>
    <property type="match status" value="1"/>
</dbReference>
<dbReference type="GO" id="GO:0003887">
    <property type="term" value="F:DNA-directed DNA polymerase activity"/>
    <property type="evidence" value="ECO:0007669"/>
    <property type="project" value="UniProtKB-KW"/>
</dbReference>
<keyword evidence="11" id="KW-0539">Nucleus</keyword>
<dbReference type="PANTHER" id="PTHR45861:SF1">
    <property type="entry name" value="DNA POLYMERASE ALPHA CATALYTIC SUBUNIT"/>
    <property type="match status" value="1"/>
</dbReference>
<feature type="region of interest" description="Disordered" evidence="13">
    <location>
        <begin position="251"/>
        <end position="413"/>
    </location>
</feature>
<dbReference type="InterPro" id="IPR015088">
    <property type="entry name" value="Znf_DNA-dir_DNA_pol_B_alpha"/>
</dbReference>
<comment type="subcellular location">
    <subcellularLocation>
        <location evidence="1">Nucleus</location>
    </subcellularLocation>
</comment>
<reference evidence="18 19" key="1">
    <citation type="submission" date="2010-05" db="EMBL/GenBank/DDBJ databases">
        <title>The Genome Sequence of Thecamonas trahens ATCC 50062.</title>
        <authorList>
            <consortium name="The Broad Institute Genome Sequencing Platform"/>
            <person name="Russ C."/>
            <person name="Cuomo C."/>
            <person name="Shea T."/>
            <person name="Young S.K."/>
            <person name="Zeng Q."/>
            <person name="Koehrsen M."/>
            <person name="Haas B."/>
            <person name="Borodovsky M."/>
            <person name="Guigo R."/>
            <person name="Alvarado L."/>
            <person name="Berlin A."/>
            <person name="Bochicchio J."/>
            <person name="Borenstein D."/>
            <person name="Chapman S."/>
            <person name="Chen Z."/>
            <person name="Freedman E."/>
            <person name="Gellesch M."/>
            <person name="Goldberg J."/>
            <person name="Griggs A."/>
            <person name="Gujja S."/>
            <person name="Heilman E."/>
            <person name="Heiman D."/>
            <person name="Hepburn T."/>
            <person name="Howarth C."/>
            <person name="Jen D."/>
            <person name="Larson L."/>
            <person name="Mehta T."/>
            <person name="Park D."/>
            <person name="Pearson M."/>
            <person name="Roberts A."/>
            <person name="Saif S."/>
            <person name="Shenoy N."/>
            <person name="Sisk P."/>
            <person name="Stolte C."/>
            <person name="Sykes S."/>
            <person name="Thomson T."/>
            <person name="Walk T."/>
            <person name="White J."/>
            <person name="Yandava C."/>
            <person name="Burger G."/>
            <person name="Gray M.W."/>
            <person name="Holland P.W.H."/>
            <person name="King N."/>
            <person name="Lang F.B.F."/>
            <person name="Roger A.J."/>
            <person name="Ruiz-Trillo I."/>
            <person name="Lander E."/>
            <person name="Nusbaum C."/>
        </authorList>
    </citation>
    <scope>NUCLEOTIDE SEQUENCE [LARGE SCALE GENOMIC DNA]</scope>
    <source>
        <strain evidence="18 19">ATCC 50062</strain>
    </source>
</reference>
<evidence type="ECO:0000259" key="16">
    <source>
        <dbReference type="Pfam" id="PF08996"/>
    </source>
</evidence>
<gene>
    <name evidence="18" type="ORF">AMSG_01649</name>
</gene>
<feature type="domain" description="Zinc finger DNA-directed DNA polymerase family B alpha" evidence="16">
    <location>
        <begin position="1400"/>
        <end position="1596"/>
    </location>
</feature>
<feature type="region of interest" description="Disordered" evidence="13">
    <location>
        <begin position="1"/>
        <end position="23"/>
    </location>
</feature>
<evidence type="ECO:0000256" key="9">
    <source>
        <dbReference type="ARBA" id="ARBA00022932"/>
    </source>
</evidence>
<dbReference type="Gene3D" id="3.90.1600.10">
    <property type="entry name" value="Palm domain of DNA polymerase"/>
    <property type="match status" value="1"/>
</dbReference>
<feature type="compositionally biased region" description="Basic and acidic residues" evidence="13">
    <location>
        <begin position="107"/>
        <end position="127"/>
    </location>
</feature>
<dbReference type="GO" id="GO:0033554">
    <property type="term" value="P:cellular response to stress"/>
    <property type="evidence" value="ECO:0007669"/>
    <property type="project" value="UniProtKB-ARBA"/>
</dbReference>
<comment type="catalytic activity">
    <reaction evidence="12">
        <text>DNA(n) + a 2'-deoxyribonucleoside 5'-triphosphate = DNA(n+1) + diphosphate</text>
        <dbReference type="Rhea" id="RHEA:22508"/>
        <dbReference type="Rhea" id="RHEA-COMP:17339"/>
        <dbReference type="Rhea" id="RHEA-COMP:17340"/>
        <dbReference type="ChEBI" id="CHEBI:33019"/>
        <dbReference type="ChEBI" id="CHEBI:61560"/>
        <dbReference type="ChEBI" id="CHEBI:173112"/>
        <dbReference type="EC" id="2.7.7.7"/>
    </reaction>
</comment>
<dbReference type="SUPFAM" id="SSF56672">
    <property type="entry name" value="DNA/RNA polymerases"/>
    <property type="match status" value="1"/>
</dbReference>
<keyword evidence="10 12" id="KW-0238">DNA-binding</keyword>
<dbReference type="InterPro" id="IPR036397">
    <property type="entry name" value="RNaseH_sf"/>
</dbReference>
<dbReference type="Proteomes" id="UP000054408">
    <property type="component" value="Unassembled WGS sequence"/>
</dbReference>
<evidence type="ECO:0000256" key="6">
    <source>
        <dbReference type="ARBA" id="ARBA00022723"/>
    </source>
</evidence>
<dbReference type="Gene3D" id="1.10.287.690">
    <property type="entry name" value="Helix hairpin bin"/>
    <property type="match status" value="1"/>
</dbReference>